<dbReference type="InterPro" id="IPR036390">
    <property type="entry name" value="WH_DNA-bd_sf"/>
</dbReference>
<name>A0A0W8FJ06_9ZZZZ</name>
<dbReference type="InterPro" id="IPR017185">
    <property type="entry name" value="UCP037373_trxn_reg"/>
</dbReference>
<reference evidence="2" key="1">
    <citation type="journal article" date="2015" name="Proc. Natl. Acad. Sci. U.S.A.">
        <title>Networks of energetic and metabolic interactions define dynamics in microbial communities.</title>
        <authorList>
            <person name="Embree M."/>
            <person name="Liu J.K."/>
            <person name="Al-Bassam M.M."/>
            <person name="Zengler K."/>
        </authorList>
    </citation>
    <scope>NUCLEOTIDE SEQUENCE</scope>
</reference>
<feature type="domain" description="HTH marR-type" evidence="1">
    <location>
        <begin position="24"/>
        <end position="77"/>
    </location>
</feature>
<dbReference type="SUPFAM" id="SSF46785">
    <property type="entry name" value="Winged helix' DNA-binding domain"/>
    <property type="match status" value="1"/>
</dbReference>
<dbReference type="Gene3D" id="1.10.10.10">
    <property type="entry name" value="Winged helix-like DNA-binding domain superfamily/Winged helix DNA-binding domain"/>
    <property type="match status" value="1"/>
</dbReference>
<protein>
    <recommendedName>
        <fullName evidence="1">HTH marR-type domain-containing protein</fullName>
    </recommendedName>
</protein>
<evidence type="ECO:0000313" key="2">
    <source>
        <dbReference type="EMBL" id="KUG20594.1"/>
    </source>
</evidence>
<dbReference type="AlphaFoldDB" id="A0A0W8FJ06"/>
<sequence>MKSEKVRYFTPKEEELAELLMGIGIKRNVSKVLVYLASTDEATSRDIERGTDLRQPEVSIAMRHLKECKWVETRESKSESKGRPVKIYTLSRPITDIMDTIENEKKKEARHQLELIKKMRECISLQ</sequence>
<accession>A0A0W8FJ06</accession>
<comment type="caution">
    <text evidence="2">The sequence shown here is derived from an EMBL/GenBank/DDBJ whole genome shotgun (WGS) entry which is preliminary data.</text>
</comment>
<dbReference type="EMBL" id="LNQE01001168">
    <property type="protein sequence ID" value="KUG20594.1"/>
    <property type="molecule type" value="Genomic_DNA"/>
</dbReference>
<proteinExistence type="predicted"/>
<dbReference type="Pfam" id="PF12802">
    <property type="entry name" value="MarR_2"/>
    <property type="match status" value="1"/>
</dbReference>
<evidence type="ECO:0000259" key="1">
    <source>
        <dbReference type="Pfam" id="PF12802"/>
    </source>
</evidence>
<dbReference type="PIRSF" id="PIRSF037373">
    <property type="entry name" value="UCP037373_trxn_reg"/>
    <property type="match status" value="1"/>
</dbReference>
<dbReference type="InterPro" id="IPR036388">
    <property type="entry name" value="WH-like_DNA-bd_sf"/>
</dbReference>
<gene>
    <name evidence="2" type="ORF">ASZ90_009663</name>
</gene>
<dbReference type="InterPro" id="IPR000835">
    <property type="entry name" value="HTH_MarR-typ"/>
</dbReference>
<organism evidence="2">
    <name type="scientific">hydrocarbon metagenome</name>
    <dbReference type="NCBI Taxonomy" id="938273"/>
    <lineage>
        <taxon>unclassified sequences</taxon>
        <taxon>metagenomes</taxon>
        <taxon>ecological metagenomes</taxon>
    </lineage>
</organism>